<keyword evidence="1" id="KW-0472">Membrane</keyword>
<accession>A0A1F4T7R5</accession>
<keyword evidence="1" id="KW-1133">Transmembrane helix</keyword>
<dbReference type="Proteomes" id="UP000178602">
    <property type="component" value="Unassembled WGS sequence"/>
</dbReference>
<feature type="transmembrane region" description="Helical" evidence="1">
    <location>
        <begin position="135"/>
        <end position="156"/>
    </location>
</feature>
<gene>
    <name evidence="2" type="ORF">A3K49_07395</name>
</gene>
<name>A0A1F4T7R5_UNCSA</name>
<feature type="transmembrane region" description="Helical" evidence="1">
    <location>
        <begin position="36"/>
        <end position="60"/>
    </location>
</feature>
<evidence type="ECO:0000256" key="1">
    <source>
        <dbReference type="SAM" id="Phobius"/>
    </source>
</evidence>
<organism evidence="2 3">
    <name type="scientific">candidate division WOR-1 bacterium RIFOXYC12_FULL_54_18</name>
    <dbReference type="NCBI Taxonomy" id="1802584"/>
    <lineage>
        <taxon>Bacteria</taxon>
        <taxon>Bacillati</taxon>
        <taxon>Saganbacteria</taxon>
    </lineage>
</organism>
<dbReference type="EMBL" id="MEUG01000001">
    <property type="protein sequence ID" value="OGC28754.1"/>
    <property type="molecule type" value="Genomic_DNA"/>
</dbReference>
<sequence length="234" mass="26969">MINMLRWYWKTWWQVMARPIYFYVKLKEESWKEKAYSFFLVSAWLVAFAMTAAVFFFQYLPIGATLIEGISGYKLLVIMPVMLTLAFVFFLITFFILAGLLVVSLTAAFFALAYLLHYIYLVLGGRGNVERALQAVFYGSAFIVGAWLIVIIAFLTHFGFLSFELFRVGFNFIFVLLIVYAYGLLAVIGRRVYGVPKWKAFAGALVPFFLLLIFAFAFDKIGMERLKSWITPLK</sequence>
<keyword evidence="1" id="KW-0812">Transmembrane</keyword>
<feature type="transmembrane region" description="Helical" evidence="1">
    <location>
        <begin position="102"/>
        <end position="123"/>
    </location>
</feature>
<protein>
    <submittedName>
        <fullName evidence="2">Uncharacterized protein</fullName>
    </submittedName>
</protein>
<feature type="transmembrane region" description="Helical" evidence="1">
    <location>
        <begin position="200"/>
        <end position="218"/>
    </location>
</feature>
<evidence type="ECO:0000313" key="2">
    <source>
        <dbReference type="EMBL" id="OGC28754.1"/>
    </source>
</evidence>
<feature type="transmembrane region" description="Helical" evidence="1">
    <location>
        <begin position="72"/>
        <end position="96"/>
    </location>
</feature>
<feature type="transmembrane region" description="Helical" evidence="1">
    <location>
        <begin position="168"/>
        <end position="188"/>
    </location>
</feature>
<dbReference type="AlphaFoldDB" id="A0A1F4T7R5"/>
<proteinExistence type="predicted"/>
<reference evidence="2 3" key="1">
    <citation type="journal article" date="2016" name="Nat. Commun.">
        <title>Thousands of microbial genomes shed light on interconnected biogeochemical processes in an aquifer system.</title>
        <authorList>
            <person name="Anantharaman K."/>
            <person name="Brown C.T."/>
            <person name="Hug L.A."/>
            <person name="Sharon I."/>
            <person name="Castelle C.J."/>
            <person name="Probst A.J."/>
            <person name="Thomas B.C."/>
            <person name="Singh A."/>
            <person name="Wilkins M.J."/>
            <person name="Karaoz U."/>
            <person name="Brodie E.L."/>
            <person name="Williams K.H."/>
            <person name="Hubbard S.S."/>
            <person name="Banfield J.F."/>
        </authorList>
    </citation>
    <scope>NUCLEOTIDE SEQUENCE [LARGE SCALE GENOMIC DNA]</scope>
</reference>
<evidence type="ECO:0000313" key="3">
    <source>
        <dbReference type="Proteomes" id="UP000178602"/>
    </source>
</evidence>
<comment type="caution">
    <text evidence="2">The sequence shown here is derived from an EMBL/GenBank/DDBJ whole genome shotgun (WGS) entry which is preliminary data.</text>
</comment>